<dbReference type="EMBL" id="JBEAFC010000005">
    <property type="protein sequence ID" value="KAL1555868.1"/>
    <property type="molecule type" value="Genomic_DNA"/>
</dbReference>
<keyword evidence="3" id="KW-1185">Reference proteome</keyword>
<gene>
    <name evidence="2" type="ORF">AAHA92_11558</name>
</gene>
<feature type="compositionally biased region" description="Acidic residues" evidence="1">
    <location>
        <begin position="1"/>
        <end position="11"/>
    </location>
</feature>
<name>A0ABD1HHD5_SALDI</name>
<evidence type="ECO:0000256" key="1">
    <source>
        <dbReference type="SAM" id="MobiDB-lite"/>
    </source>
</evidence>
<proteinExistence type="predicted"/>
<sequence>MASAAEEEEAERGDQTHGLEDGDDFEEDVVYKPDVQIEPLLPPQCGGALQFPPPRTAAAAAAGGGASPALAPAAAAPLLVQPLEEQRETRSFLHESVI</sequence>
<comment type="caution">
    <text evidence="2">The sequence shown here is derived from an EMBL/GenBank/DDBJ whole genome shotgun (WGS) entry which is preliminary data.</text>
</comment>
<feature type="region of interest" description="Disordered" evidence="1">
    <location>
        <begin position="1"/>
        <end position="28"/>
    </location>
</feature>
<organism evidence="2 3">
    <name type="scientific">Salvia divinorum</name>
    <name type="common">Maria pastora</name>
    <name type="synonym">Diviner's sage</name>
    <dbReference type="NCBI Taxonomy" id="28513"/>
    <lineage>
        <taxon>Eukaryota</taxon>
        <taxon>Viridiplantae</taxon>
        <taxon>Streptophyta</taxon>
        <taxon>Embryophyta</taxon>
        <taxon>Tracheophyta</taxon>
        <taxon>Spermatophyta</taxon>
        <taxon>Magnoliopsida</taxon>
        <taxon>eudicotyledons</taxon>
        <taxon>Gunneridae</taxon>
        <taxon>Pentapetalae</taxon>
        <taxon>asterids</taxon>
        <taxon>lamiids</taxon>
        <taxon>Lamiales</taxon>
        <taxon>Lamiaceae</taxon>
        <taxon>Nepetoideae</taxon>
        <taxon>Mentheae</taxon>
        <taxon>Salviinae</taxon>
        <taxon>Salvia</taxon>
        <taxon>Salvia subgen. Calosphace</taxon>
    </lineage>
</organism>
<dbReference type="AlphaFoldDB" id="A0ABD1HHD5"/>
<protein>
    <submittedName>
        <fullName evidence="2">Uncharacterized protein</fullName>
    </submittedName>
</protein>
<reference evidence="2 3" key="1">
    <citation type="submission" date="2024-06" db="EMBL/GenBank/DDBJ databases">
        <title>A chromosome level genome sequence of Diviner's sage (Salvia divinorum).</title>
        <authorList>
            <person name="Ford S.A."/>
            <person name="Ro D.-K."/>
            <person name="Ness R.W."/>
            <person name="Phillips M.A."/>
        </authorList>
    </citation>
    <scope>NUCLEOTIDE SEQUENCE [LARGE SCALE GENOMIC DNA]</scope>
    <source>
        <strain evidence="2">SAF-2024a</strain>
        <tissue evidence="2">Leaf</tissue>
    </source>
</reference>
<evidence type="ECO:0000313" key="3">
    <source>
        <dbReference type="Proteomes" id="UP001567538"/>
    </source>
</evidence>
<dbReference type="Proteomes" id="UP001567538">
    <property type="component" value="Unassembled WGS sequence"/>
</dbReference>
<evidence type="ECO:0000313" key="2">
    <source>
        <dbReference type="EMBL" id="KAL1555868.1"/>
    </source>
</evidence>
<accession>A0ABD1HHD5</accession>